<evidence type="ECO:0000256" key="1">
    <source>
        <dbReference type="SAM" id="SignalP"/>
    </source>
</evidence>
<protein>
    <submittedName>
        <fullName evidence="2">Uncharacterized protein</fullName>
    </submittedName>
</protein>
<dbReference type="Proteomes" id="UP001314635">
    <property type="component" value="Unassembled WGS sequence"/>
</dbReference>
<evidence type="ECO:0000313" key="3">
    <source>
        <dbReference type="Proteomes" id="UP001314635"/>
    </source>
</evidence>
<sequence length="120" mass="12975">MKTIPLIVLLSTLTATALHAEARNDTPQALACMKKYGFTPEQWRAYAVPAEKAEPYRLCRDSGGRTDAGKVKAACLAQAGVTAQQWKNMQASEAQGAAYKSCMAGHGIEVTVRRRNGTTF</sequence>
<name>A0ABS5G7M4_9BRAD</name>
<feature type="signal peptide" evidence="1">
    <location>
        <begin position="1"/>
        <end position="20"/>
    </location>
</feature>
<dbReference type="RefSeq" id="WP_148221419.1">
    <property type="nucleotide sequence ID" value="NZ_JABFDP010000022.1"/>
</dbReference>
<proteinExistence type="predicted"/>
<gene>
    <name evidence="2" type="ORF">JQ619_12810</name>
</gene>
<comment type="caution">
    <text evidence="2">The sequence shown here is derived from an EMBL/GenBank/DDBJ whole genome shotgun (WGS) entry which is preliminary data.</text>
</comment>
<keyword evidence="1" id="KW-0732">Signal</keyword>
<evidence type="ECO:0000313" key="2">
    <source>
        <dbReference type="EMBL" id="MBR1136651.1"/>
    </source>
</evidence>
<organism evidence="2 3">
    <name type="scientific">Bradyrhizobium denitrificans</name>
    <dbReference type="NCBI Taxonomy" id="2734912"/>
    <lineage>
        <taxon>Bacteria</taxon>
        <taxon>Pseudomonadati</taxon>
        <taxon>Pseudomonadota</taxon>
        <taxon>Alphaproteobacteria</taxon>
        <taxon>Hyphomicrobiales</taxon>
        <taxon>Nitrobacteraceae</taxon>
        <taxon>Bradyrhizobium</taxon>
    </lineage>
</organism>
<accession>A0ABS5G7M4</accession>
<feature type="chain" id="PRO_5046425559" evidence="1">
    <location>
        <begin position="21"/>
        <end position="120"/>
    </location>
</feature>
<dbReference type="EMBL" id="JAFCLK010000010">
    <property type="protein sequence ID" value="MBR1136651.1"/>
    <property type="molecule type" value="Genomic_DNA"/>
</dbReference>
<keyword evidence="3" id="KW-1185">Reference proteome</keyword>
<reference evidence="3" key="1">
    <citation type="journal article" date="2021" name="ISME J.">
        <title>Evolutionary origin and ecological implication of a unique nif island in free-living Bradyrhizobium lineages.</title>
        <authorList>
            <person name="Tao J."/>
        </authorList>
    </citation>
    <scope>NUCLEOTIDE SEQUENCE [LARGE SCALE GENOMIC DNA]</scope>
    <source>
        <strain evidence="3">SZCCT0094</strain>
    </source>
</reference>